<evidence type="ECO:0000313" key="2">
    <source>
        <dbReference type="EMBL" id="KAF9611100.1"/>
    </source>
</evidence>
<evidence type="ECO:0000259" key="1">
    <source>
        <dbReference type="Pfam" id="PF04780"/>
    </source>
</evidence>
<organism evidence="2 3">
    <name type="scientific">Coptis chinensis</name>
    <dbReference type="NCBI Taxonomy" id="261450"/>
    <lineage>
        <taxon>Eukaryota</taxon>
        <taxon>Viridiplantae</taxon>
        <taxon>Streptophyta</taxon>
        <taxon>Embryophyta</taxon>
        <taxon>Tracheophyta</taxon>
        <taxon>Spermatophyta</taxon>
        <taxon>Magnoliopsida</taxon>
        <taxon>Ranunculales</taxon>
        <taxon>Ranunculaceae</taxon>
        <taxon>Coptidoideae</taxon>
        <taxon>Coptis</taxon>
    </lineage>
</organism>
<gene>
    <name evidence="2" type="ORF">IFM89_026993</name>
</gene>
<reference evidence="2 3" key="1">
    <citation type="submission" date="2020-10" db="EMBL/GenBank/DDBJ databases">
        <title>The Coptis chinensis genome and diversification of protoberbering-type alkaloids.</title>
        <authorList>
            <person name="Wang B."/>
            <person name="Shu S."/>
            <person name="Song C."/>
            <person name="Liu Y."/>
        </authorList>
    </citation>
    <scope>NUCLEOTIDE SEQUENCE [LARGE SCALE GENOMIC DNA]</scope>
    <source>
        <strain evidence="2">HL-2020</strain>
        <tissue evidence="2">Leaf</tissue>
    </source>
</reference>
<protein>
    <recommendedName>
        <fullName evidence="1">DUF629 domain-containing protein</fullName>
    </recommendedName>
</protein>
<dbReference type="EMBL" id="JADFTS010000004">
    <property type="protein sequence ID" value="KAF9611100.1"/>
    <property type="molecule type" value="Genomic_DNA"/>
</dbReference>
<proteinExistence type="predicted"/>
<dbReference type="Proteomes" id="UP000631114">
    <property type="component" value="Unassembled WGS sequence"/>
</dbReference>
<name>A0A835I3T7_9MAGN</name>
<dbReference type="AlphaFoldDB" id="A0A835I3T7"/>
<dbReference type="InterPro" id="IPR006865">
    <property type="entry name" value="DUF629"/>
</dbReference>
<feature type="domain" description="DUF629" evidence="1">
    <location>
        <begin position="2"/>
        <end position="222"/>
    </location>
</feature>
<evidence type="ECO:0000313" key="3">
    <source>
        <dbReference type="Proteomes" id="UP000631114"/>
    </source>
</evidence>
<keyword evidence="3" id="KW-1185">Reference proteome</keyword>
<accession>A0A835I3T7</accession>
<dbReference type="Pfam" id="PF04780">
    <property type="entry name" value="DUF629"/>
    <property type="match status" value="1"/>
</dbReference>
<sequence length="310" mass="34634">MEKNHIEVLSMNGGYIQSLALDRYWKVAIKGRTWTPINISATLPIVEAQWNSELRKSNPWEWATTEKWPVSDEHERKDSLELIQKLLQGPNLAAEHMDMVIEYTMKNIEDLHPGLRDKFHQVSLDKTQFCIYMLGASELDTVHEFFKELQELYKNNSAICKIPIPITMDLIEGRILLNGDSLCLLFGKNSLQGGSTSGTYTKKSSHIDKNASSATYAPEIDDSVPPNGDVGNNSEREINVSTIGTGSLRVADLIVSRRECFDCKKFQILVRNTLLPNGQLIAQLAKGEVSLLAADIKDKLAAAISLSNKC</sequence>
<comment type="caution">
    <text evidence="2">The sequence shown here is derived from an EMBL/GenBank/DDBJ whole genome shotgun (WGS) entry which is preliminary data.</text>
</comment>
<dbReference type="OrthoDB" id="205782at2759"/>